<name>A0A8K0NMH4_9TREE</name>
<feature type="transmembrane region" description="Helical" evidence="2">
    <location>
        <begin position="170"/>
        <end position="195"/>
    </location>
</feature>
<feature type="region of interest" description="Disordered" evidence="1">
    <location>
        <begin position="41"/>
        <end position="64"/>
    </location>
</feature>
<gene>
    <name evidence="3" type="ORF">FFLO_06130</name>
</gene>
<organism evidence="3 4">
    <name type="scientific">Filobasidium floriforme</name>
    <dbReference type="NCBI Taxonomy" id="5210"/>
    <lineage>
        <taxon>Eukaryota</taxon>
        <taxon>Fungi</taxon>
        <taxon>Dikarya</taxon>
        <taxon>Basidiomycota</taxon>
        <taxon>Agaricomycotina</taxon>
        <taxon>Tremellomycetes</taxon>
        <taxon>Filobasidiales</taxon>
        <taxon>Filobasidiaceae</taxon>
        <taxon>Filobasidium</taxon>
    </lineage>
</organism>
<keyword evidence="2" id="KW-1133">Transmembrane helix</keyword>
<protein>
    <submittedName>
        <fullName evidence="3">Uncharacterized protein</fullName>
    </submittedName>
</protein>
<evidence type="ECO:0000313" key="3">
    <source>
        <dbReference type="EMBL" id="KAG7528476.1"/>
    </source>
</evidence>
<proteinExistence type="predicted"/>
<comment type="caution">
    <text evidence="3">The sequence shown here is derived from an EMBL/GenBank/DDBJ whole genome shotgun (WGS) entry which is preliminary data.</text>
</comment>
<dbReference type="Proteomes" id="UP000812966">
    <property type="component" value="Unassembled WGS sequence"/>
</dbReference>
<evidence type="ECO:0000256" key="1">
    <source>
        <dbReference type="SAM" id="MobiDB-lite"/>
    </source>
</evidence>
<dbReference type="EMBL" id="JABELV010000181">
    <property type="protein sequence ID" value="KAG7528476.1"/>
    <property type="molecule type" value="Genomic_DNA"/>
</dbReference>
<accession>A0A8K0NMH4</accession>
<evidence type="ECO:0000313" key="4">
    <source>
        <dbReference type="Proteomes" id="UP000812966"/>
    </source>
</evidence>
<sequence>MLPRSTGTSTYKPLPTDANLVDHDHDHDWLRNADDVDIERQAGLPTYPPPPAPTNTNETVHPPGLTTWTYNPVWPMRGEKQRALGPIASSRQAAVELTRRAFPSLCNIPDQKITFEVSPDKDMEPFGPNIIILDDAWEAMATSPARPMLVSVRETHEETEKRTAHEWKEWYKGVATVFGCIAGVMTLFIGMIAWLSSD</sequence>
<keyword evidence="2" id="KW-0472">Membrane</keyword>
<keyword evidence="2" id="KW-0812">Transmembrane</keyword>
<reference evidence="3" key="1">
    <citation type="submission" date="2020-04" db="EMBL/GenBank/DDBJ databases">
        <title>Analysis of mating type loci in Filobasidium floriforme.</title>
        <authorList>
            <person name="Nowrousian M."/>
        </authorList>
    </citation>
    <scope>NUCLEOTIDE SEQUENCE</scope>
    <source>
        <strain evidence="3">CBS 6242</strain>
    </source>
</reference>
<dbReference type="AlphaFoldDB" id="A0A8K0NMH4"/>
<keyword evidence="4" id="KW-1185">Reference proteome</keyword>
<evidence type="ECO:0000256" key="2">
    <source>
        <dbReference type="SAM" id="Phobius"/>
    </source>
</evidence>